<dbReference type="RefSeq" id="WP_121898995.1">
    <property type="nucleotide sequence ID" value="NZ_RCNT01000008.1"/>
</dbReference>
<keyword evidence="1" id="KW-1133">Transmembrane helix</keyword>
<name>A0A3L9XXF6_9RHOB</name>
<keyword evidence="3" id="KW-1185">Reference proteome</keyword>
<feature type="transmembrane region" description="Helical" evidence="1">
    <location>
        <begin position="6"/>
        <end position="24"/>
    </location>
</feature>
<dbReference type="Proteomes" id="UP000281343">
    <property type="component" value="Unassembled WGS sequence"/>
</dbReference>
<dbReference type="OrthoDB" id="461507at2"/>
<evidence type="ECO:0000313" key="3">
    <source>
        <dbReference type="Proteomes" id="UP000281343"/>
    </source>
</evidence>
<comment type="caution">
    <text evidence="2">The sequence shown here is derived from an EMBL/GenBank/DDBJ whole genome shotgun (WGS) entry which is preliminary data.</text>
</comment>
<proteinExistence type="predicted"/>
<organism evidence="2 3">
    <name type="scientific">Rhodophyticola porphyridii</name>
    <dbReference type="NCBI Taxonomy" id="1852017"/>
    <lineage>
        <taxon>Bacteria</taxon>
        <taxon>Pseudomonadati</taxon>
        <taxon>Pseudomonadota</taxon>
        <taxon>Alphaproteobacteria</taxon>
        <taxon>Rhodobacterales</taxon>
        <taxon>Roseobacteraceae</taxon>
        <taxon>Rhodophyticola</taxon>
    </lineage>
</organism>
<evidence type="ECO:0000256" key="1">
    <source>
        <dbReference type="SAM" id="Phobius"/>
    </source>
</evidence>
<gene>
    <name evidence="2" type="ORF">D9R08_15605</name>
</gene>
<reference evidence="2 3" key="1">
    <citation type="submission" date="2018-10" db="EMBL/GenBank/DDBJ databases">
        <authorList>
            <person name="Jung H.S."/>
            <person name="Jeon C.O."/>
        </authorList>
    </citation>
    <scope>NUCLEOTIDE SEQUENCE [LARGE SCALE GENOMIC DNA]</scope>
    <source>
        <strain evidence="2 3">MA-7-27</strain>
    </source>
</reference>
<keyword evidence="1" id="KW-0812">Transmembrane</keyword>
<sequence>MKTAGYIAIGAVAAIGIVSAIYMIDIDQTEEARLPDVDVTVEGGQMPEFNAEVGEIAVESETVEVEVPEVEVTTETQEIEVPTLRVTPPANDG</sequence>
<dbReference type="AlphaFoldDB" id="A0A3L9XXF6"/>
<accession>A0A3L9XXF6</accession>
<evidence type="ECO:0000313" key="2">
    <source>
        <dbReference type="EMBL" id="RMA41274.1"/>
    </source>
</evidence>
<dbReference type="EMBL" id="RCNT01000008">
    <property type="protein sequence ID" value="RMA41274.1"/>
    <property type="molecule type" value="Genomic_DNA"/>
</dbReference>
<protein>
    <submittedName>
        <fullName evidence="2">Uncharacterized protein</fullName>
    </submittedName>
</protein>
<keyword evidence="1" id="KW-0472">Membrane</keyword>